<sequence>MAREIQPTPVLEGQDAIDFLIKLETYPQYLKEKGIVLSRKKMEESAKFLKSIFKEKPTNNE</sequence>
<proteinExistence type="predicted"/>
<dbReference type="AlphaFoldDB" id="A0A1Z4BT54"/>
<reference evidence="2" key="1">
    <citation type="submission" date="2017-06" db="EMBL/GenBank/DDBJ databases">
        <title>Complete genome sequence of Capnocytophaga sp. KCOM 1579 (=ChDC OS43) isolated from a human refractory periapical abscess lesion.</title>
        <authorList>
            <person name="Kook J.-K."/>
            <person name="Park S.-N."/>
            <person name="Lim Y.K."/>
            <person name="Roh H."/>
        </authorList>
    </citation>
    <scope>NUCLEOTIDE SEQUENCE [LARGE SCALE GENOMIC DNA]</scope>
    <source>
        <strain evidence="2">ChDC OS43</strain>
    </source>
</reference>
<evidence type="ECO:0000313" key="2">
    <source>
        <dbReference type="Proteomes" id="UP000197007"/>
    </source>
</evidence>
<accession>A0A1Z4BT54</accession>
<protein>
    <submittedName>
        <fullName evidence="1">Uncharacterized protein</fullName>
    </submittedName>
</protein>
<name>A0A1Z4BT54_9FLAO</name>
<keyword evidence="2" id="KW-1185">Reference proteome</keyword>
<dbReference type="EMBL" id="CP022022">
    <property type="protein sequence ID" value="ASF44420.1"/>
    <property type="molecule type" value="Genomic_DNA"/>
</dbReference>
<gene>
    <name evidence="1" type="ORF">CBG49_15650</name>
</gene>
<dbReference type="Proteomes" id="UP000197007">
    <property type="component" value="Chromosome"/>
</dbReference>
<dbReference type="KEGG" id="capn:CBG49_15650"/>
<evidence type="ECO:0000313" key="1">
    <source>
        <dbReference type="EMBL" id="ASF44420.1"/>
    </source>
</evidence>
<dbReference type="RefSeq" id="WP_088595213.1">
    <property type="nucleotide sequence ID" value="NZ_CP022022.1"/>
</dbReference>
<organism evidence="1 2">
    <name type="scientific">Capnocytophaga endodontalis</name>
    <dbReference type="NCBI Taxonomy" id="2708117"/>
    <lineage>
        <taxon>Bacteria</taxon>
        <taxon>Pseudomonadati</taxon>
        <taxon>Bacteroidota</taxon>
        <taxon>Flavobacteriia</taxon>
        <taxon>Flavobacteriales</taxon>
        <taxon>Flavobacteriaceae</taxon>
        <taxon>Capnocytophaga</taxon>
    </lineage>
</organism>